<accession>A0A8J5KNM1</accession>
<name>A0A8J5KNM1_ZINOF</name>
<keyword evidence="2" id="KW-0812">Transmembrane</keyword>
<keyword evidence="4" id="KW-1185">Reference proteome</keyword>
<dbReference type="PANTHER" id="PTHR33115">
    <property type="entry name" value="ARM REPEAT SUPERFAMILY PROTEIN"/>
    <property type="match status" value="1"/>
</dbReference>
<evidence type="ECO:0000313" key="4">
    <source>
        <dbReference type="Proteomes" id="UP000734854"/>
    </source>
</evidence>
<feature type="region of interest" description="Disordered" evidence="1">
    <location>
        <begin position="1"/>
        <end position="54"/>
    </location>
</feature>
<feature type="transmembrane region" description="Helical" evidence="2">
    <location>
        <begin position="75"/>
        <end position="97"/>
    </location>
</feature>
<feature type="compositionally biased region" description="Polar residues" evidence="1">
    <location>
        <begin position="27"/>
        <end position="37"/>
    </location>
</feature>
<gene>
    <name evidence="3" type="ORF">ZIOFF_052679</name>
</gene>
<evidence type="ECO:0008006" key="5">
    <source>
        <dbReference type="Google" id="ProtNLM"/>
    </source>
</evidence>
<dbReference type="Proteomes" id="UP000734854">
    <property type="component" value="Unassembled WGS sequence"/>
</dbReference>
<feature type="transmembrane region" description="Helical" evidence="2">
    <location>
        <begin position="294"/>
        <end position="315"/>
    </location>
</feature>
<keyword evidence="2" id="KW-0472">Membrane</keyword>
<protein>
    <recommendedName>
        <fullName evidence="5">ARM repeat superfamily protein</fullName>
    </recommendedName>
</protein>
<dbReference type="PANTHER" id="PTHR33115:SF41">
    <property type="entry name" value="EXPRESSED PROTEIN"/>
    <property type="match status" value="1"/>
</dbReference>
<dbReference type="OrthoDB" id="662108at2759"/>
<reference evidence="3 4" key="1">
    <citation type="submission" date="2020-08" db="EMBL/GenBank/DDBJ databases">
        <title>Plant Genome Project.</title>
        <authorList>
            <person name="Zhang R.-G."/>
        </authorList>
    </citation>
    <scope>NUCLEOTIDE SEQUENCE [LARGE SCALE GENOMIC DNA]</scope>
    <source>
        <tissue evidence="3">Rhizome</tissue>
    </source>
</reference>
<dbReference type="AlphaFoldDB" id="A0A8J5KNM1"/>
<evidence type="ECO:0000256" key="1">
    <source>
        <dbReference type="SAM" id="MobiDB-lite"/>
    </source>
</evidence>
<dbReference type="EMBL" id="JACMSC010000014">
    <property type="protein sequence ID" value="KAG6491341.1"/>
    <property type="molecule type" value="Genomic_DNA"/>
</dbReference>
<keyword evidence="2" id="KW-1133">Transmembrane helix</keyword>
<comment type="caution">
    <text evidence="3">The sequence shown here is derived from an EMBL/GenBank/DDBJ whole genome shotgun (WGS) entry which is preliminary data.</text>
</comment>
<organism evidence="3 4">
    <name type="scientific">Zingiber officinale</name>
    <name type="common">Ginger</name>
    <name type="synonym">Amomum zingiber</name>
    <dbReference type="NCBI Taxonomy" id="94328"/>
    <lineage>
        <taxon>Eukaryota</taxon>
        <taxon>Viridiplantae</taxon>
        <taxon>Streptophyta</taxon>
        <taxon>Embryophyta</taxon>
        <taxon>Tracheophyta</taxon>
        <taxon>Spermatophyta</taxon>
        <taxon>Magnoliopsida</taxon>
        <taxon>Liliopsida</taxon>
        <taxon>Zingiberales</taxon>
        <taxon>Zingiberaceae</taxon>
        <taxon>Zingiber</taxon>
    </lineage>
</organism>
<proteinExistence type="predicted"/>
<sequence length="879" mass="97596">MELPSNGGEDASVRLEIDNAGGRQTLPPAQSSFSHPQSEVVRQPTPPPPGGGAADKVPERELIVFAFHLAMLEKFANVIGTLAFVWATVVILGGFAITLDRKDFFFVTAIIVVESFRVFSRNNELEWHNQSAWEMAAAATEWSSFGLFQLIFRFLFDPSKLAIAGPLPVADRSMWEVVPAAVCWSLLRTIKFNSQFSFLSLHITLRRHGRGSVLQINRAEAGREENQRFTIDDNSGWFRLWRLPDAPLFHYSGWVILAKKIRSLFLWLQIALSAYSITRLVQHGHGEVTSEIRIRNSALIIFYFLALAEAMIILIRKVYWWWKFYCCYLFEVVSSNCFPGSSGDDDVDVGVDVAVTCFFCDTYSKLIACSFVDGLKVDLVSFATELLASNLRIEQLIGARVLRSFSRSKDFGSDTLRKIGTSNAVLERLVEMLSWKNPHQEEEELRRCAAKILKKLAGKRQYVLRVGAVPTAIEAISSLLEKPGPEAAGDYGNYDFSAFNLLGLSLLKKLAANHDNCWKIGNSSLVLSKIIDFTGASRALLADKKASKLQIKTVKRALELVKMLAAATGSTGKMLRIQLSVMIFTVSNVRKIIGYGELHKLQTPAIEILKSLAMNRYAKEQIGGTGQVTSLLLAIFLKPSVTNEEMSLRNQAGETLSILALENQKNCNRIADEPEALSRLIKALDDGSEIQLQASRILRNLCAYGGPGTGFRQHPRPLIAALPTVLKAIIENEGKLLEASLGLATQICELTTTPGEFSDALRRAGVEEAELVEKLAAILQEYASPGIKVPRMRRFVINLVIWMMKSNESSIDQFKELGMERLLESVAETTSELECFHIFSGSIGFVRQSKTMLSHVEEALKIMRSFGIAAENKQGVSTP</sequence>
<evidence type="ECO:0000313" key="3">
    <source>
        <dbReference type="EMBL" id="KAG6491341.1"/>
    </source>
</evidence>
<evidence type="ECO:0000256" key="2">
    <source>
        <dbReference type="SAM" id="Phobius"/>
    </source>
</evidence>